<reference evidence="2 3" key="1">
    <citation type="journal article" date="2018" name="Sci. Rep.">
        <title>Comparative analysis of the Pocillopora damicornis genome highlights role of immune system in coral evolution.</title>
        <authorList>
            <person name="Cunning R."/>
            <person name="Bay R.A."/>
            <person name="Gillette P."/>
            <person name="Baker A.C."/>
            <person name="Traylor-Knowles N."/>
        </authorList>
    </citation>
    <scope>NUCLEOTIDE SEQUENCE [LARGE SCALE GENOMIC DNA]</scope>
    <source>
        <strain evidence="2">RSMAS</strain>
        <tissue evidence="2">Whole animal</tissue>
    </source>
</reference>
<sequence length="209" mass="23857">MDYGQKAFVKTDKRLGDQTTSSADESEKKLAHESGSIVIALPCEICEELCPSDKLIDHQLQCQKERENAKRSELKDTSFETQEFTFNGCNTGAVHGVRYIEIQRGYSPTVEFEDDGNTYNSVDDIATDFFLSGQRSDFSTPQRSEPFANGNNNSFSSTRYVEIQRSYSPMMEFQDENSPELFAHNIPEFIHTRDSTRASENRHQTNKKH</sequence>
<feature type="compositionally biased region" description="Basic and acidic residues" evidence="1">
    <location>
        <begin position="190"/>
        <end position="203"/>
    </location>
</feature>
<gene>
    <name evidence="2" type="ORF">pdam_00017575</name>
</gene>
<evidence type="ECO:0000256" key="1">
    <source>
        <dbReference type="SAM" id="MobiDB-lite"/>
    </source>
</evidence>
<feature type="region of interest" description="Disordered" evidence="1">
    <location>
        <begin position="190"/>
        <end position="209"/>
    </location>
</feature>
<comment type="caution">
    <text evidence="2">The sequence shown here is derived from an EMBL/GenBank/DDBJ whole genome shotgun (WGS) entry which is preliminary data.</text>
</comment>
<feature type="region of interest" description="Disordered" evidence="1">
    <location>
        <begin position="1"/>
        <end position="29"/>
    </location>
</feature>
<proteinExistence type="predicted"/>
<dbReference type="AlphaFoldDB" id="A0A3M6TRU6"/>
<protein>
    <submittedName>
        <fullName evidence="2">Uncharacterized protein</fullName>
    </submittedName>
</protein>
<dbReference type="EMBL" id="RCHS01003083">
    <property type="protein sequence ID" value="RMX43988.1"/>
    <property type="molecule type" value="Genomic_DNA"/>
</dbReference>
<evidence type="ECO:0000313" key="2">
    <source>
        <dbReference type="EMBL" id="RMX43988.1"/>
    </source>
</evidence>
<name>A0A3M6TRU6_POCDA</name>
<accession>A0A3M6TRU6</accession>
<keyword evidence="3" id="KW-1185">Reference proteome</keyword>
<evidence type="ECO:0000313" key="3">
    <source>
        <dbReference type="Proteomes" id="UP000275408"/>
    </source>
</evidence>
<dbReference type="Proteomes" id="UP000275408">
    <property type="component" value="Unassembled WGS sequence"/>
</dbReference>
<organism evidence="2 3">
    <name type="scientific">Pocillopora damicornis</name>
    <name type="common">Cauliflower coral</name>
    <name type="synonym">Millepora damicornis</name>
    <dbReference type="NCBI Taxonomy" id="46731"/>
    <lineage>
        <taxon>Eukaryota</taxon>
        <taxon>Metazoa</taxon>
        <taxon>Cnidaria</taxon>
        <taxon>Anthozoa</taxon>
        <taxon>Hexacorallia</taxon>
        <taxon>Scleractinia</taxon>
        <taxon>Astrocoeniina</taxon>
        <taxon>Pocilloporidae</taxon>
        <taxon>Pocillopora</taxon>
    </lineage>
</organism>